<evidence type="ECO:0000256" key="14">
    <source>
        <dbReference type="ARBA" id="ARBA00042842"/>
    </source>
</evidence>
<dbReference type="GO" id="GO:0008360">
    <property type="term" value="P:regulation of cell shape"/>
    <property type="evidence" value="ECO:0007669"/>
    <property type="project" value="UniProtKB-KW"/>
</dbReference>
<keyword evidence="7" id="KW-0573">Peptidoglycan synthesis</keyword>
<dbReference type="InterPro" id="IPR005750">
    <property type="entry name" value="UDP_GlcNAc_COvinyl_MurA"/>
</dbReference>
<dbReference type="Pfam" id="PF00275">
    <property type="entry name" value="EPSP_synthase"/>
    <property type="match status" value="1"/>
</dbReference>
<evidence type="ECO:0000256" key="10">
    <source>
        <dbReference type="ARBA" id="ARBA00038367"/>
    </source>
</evidence>
<comment type="pathway">
    <text evidence="2">Cell wall biogenesis; peptidoglycan biosynthesis.</text>
</comment>
<dbReference type="Proteomes" id="UP000885847">
    <property type="component" value="Unassembled WGS sequence"/>
</dbReference>
<dbReference type="InterPro" id="IPR013792">
    <property type="entry name" value="RNA3'P_cycl/enolpyr_Trfase_a/b"/>
</dbReference>
<evidence type="ECO:0000256" key="9">
    <source>
        <dbReference type="ARBA" id="ARBA00023316"/>
    </source>
</evidence>
<dbReference type="EC" id="2.5.1.7" evidence="11"/>
<evidence type="ECO:0000256" key="5">
    <source>
        <dbReference type="ARBA" id="ARBA00022679"/>
    </source>
</evidence>
<evidence type="ECO:0000256" key="7">
    <source>
        <dbReference type="ARBA" id="ARBA00022984"/>
    </source>
</evidence>
<evidence type="ECO:0000256" key="3">
    <source>
        <dbReference type="ARBA" id="ARBA00022490"/>
    </source>
</evidence>
<dbReference type="GO" id="GO:0008760">
    <property type="term" value="F:UDP-N-acetylglucosamine 1-carboxyvinyltransferase activity"/>
    <property type="evidence" value="ECO:0007669"/>
    <property type="project" value="UniProtKB-EC"/>
</dbReference>
<dbReference type="AlphaFoldDB" id="A0A7C0VBV6"/>
<keyword evidence="6" id="KW-0133">Cell shape</keyword>
<dbReference type="GO" id="GO:0071555">
    <property type="term" value="P:cell wall organization"/>
    <property type="evidence" value="ECO:0007669"/>
    <property type="project" value="UniProtKB-KW"/>
</dbReference>
<dbReference type="CDD" id="cd01555">
    <property type="entry name" value="UdpNAET"/>
    <property type="match status" value="1"/>
</dbReference>
<keyword evidence="4" id="KW-0132">Cell division</keyword>
<dbReference type="InterPro" id="IPR001986">
    <property type="entry name" value="Enolpyruvate_Tfrase_dom"/>
</dbReference>
<keyword evidence="5 17" id="KW-0808">Transferase</keyword>
<comment type="catalytic activity">
    <reaction evidence="15">
        <text>phosphoenolpyruvate + UDP-N-acetyl-alpha-D-glucosamine = UDP-N-acetyl-3-O-(1-carboxyvinyl)-alpha-D-glucosamine + phosphate</text>
        <dbReference type="Rhea" id="RHEA:18681"/>
        <dbReference type="ChEBI" id="CHEBI:43474"/>
        <dbReference type="ChEBI" id="CHEBI:57705"/>
        <dbReference type="ChEBI" id="CHEBI:58702"/>
        <dbReference type="ChEBI" id="CHEBI:68483"/>
        <dbReference type="EC" id="2.5.1.7"/>
    </reaction>
</comment>
<comment type="subcellular location">
    <subcellularLocation>
        <location evidence="1">Cytoplasm</location>
    </subcellularLocation>
</comment>
<dbReference type="GO" id="GO:0005737">
    <property type="term" value="C:cytoplasm"/>
    <property type="evidence" value="ECO:0007669"/>
    <property type="project" value="UniProtKB-SubCell"/>
</dbReference>
<dbReference type="GO" id="GO:0019277">
    <property type="term" value="P:UDP-N-acetylgalactosamine biosynthetic process"/>
    <property type="evidence" value="ECO:0007669"/>
    <property type="project" value="InterPro"/>
</dbReference>
<feature type="domain" description="Enolpyruvate transferase" evidence="16">
    <location>
        <begin position="11"/>
        <end position="256"/>
    </location>
</feature>
<dbReference type="EMBL" id="DQWE01000101">
    <property type="protein sequence ID" value="HDI82588.1"/>
    <property type="molecule type" value="Genomic_DNA"/>
</dbReference>
<dbReference type="Gene3D" id="3.65.10.10">
    <property type="entry name" value="Enolpyruvate transferase domain"/>
    <property type="match status" value="2"/>
</dbReference>
<evidence type="ECO:0000256" key="1">
    <source>
        <dbReference type="ARBA" id="ARBA00004496"/>
    </source>
</evidence>
<dbReference type="GO" id="GO:0051301">
    <property type="term" value="P:cell division"/>
    <property type="evidence" value="ECO:0007669"/>
    <property type="project" value="UniProtKB-KW"/>
</dbReference>
<sequence length="268" mass="29074">GNEIFLEGVKGPSVGATINTMMAAVRCSGKTIIDGAAMEPEVVDVANFLRTMGAEINGAGTRRIEITGVKKLNPVEYTIIPDRIEAGTYAVSGVITNGDIVLRNVIPEHLDAVLKKLEETGAVIERRGREIRVKGQGRIRSTDIRVSPYPGFPTDMQAQFMALLCIADGVSVITETIFENRFMHVPELMRMGADLTIDGQNVVVRGKPSLSGAPVMASDLRASAALVIAGLVATGKTEVSRVYHIDRGYEKVEEKLKRLGAEIWRVRE</sequence>
<evidence type="ECO:0000256" key="13">
    <source>
        <dbReference type="ARBA" id="ARBA00042443"/>
    </source>
</evidence>
<keyword evidence="8" id="KW-0131">Cell cycle</keyword>
<evidence type="ECO:0000256" key="8">
    <source>
        <dbReference type="ARBA" id="ARBA00023306"/>
    </source>
</evidence>
<comment type="caution">
    <text evidence="17">The sequence shown here is derived from an EMBL/GenBank/DDBJ whole genome shotgun (WGS) entry which is preliminary data.</text>
</comment>
<proteinExistence type="inferred from homology"/>
<accession>A0A7C0VBV6</accession>
<evidence type="ECO:0000256" key="2">
    <source>
        <dbReference type="ARBA" id="ARBA00004752"/>
    </source>
</evidence>
<evidence type="ECO:0000313" key="17">
    <source>
        <dbReference type="EMBL" id="HDI82588.1"/>
    </source>
</evidence>
<gene>
    <name evidence="17" type="ORF">ENF18_02210</name>
</gene>
<keyword evidence="3" id="KW-0963">Cytoplasm</keyword>
<evidence type="ECO:0000259" key="16">
    <source>
        <dbReference type="Pfam" id="PF00275"/>
    </source>
</evidence>
<name>A0A7C0VBV6_UNCW3</name>
<dbReference type="SUPFAM" id="SSF55205">
    <property type="entry name" value="EPT/RTPC-like"/>
    <property type="match status" value="1"/>
</dbReference>
<reference evidence="17" key="1">
    <citation type="journal article" date="2020" name="mSystems">
        <title>Genome- and Community-Level Interaction Insights into Carbon Utilization and Element Cycling Functions of Hydrothermarchaeota in Hydrothermal Sediment.</title>
        <authorList>
            <person name="Zhou Z."/>
            <person name="Liu Y."/>
            <person name="Xu W."/>
            <person name="Pan J."/>
            <person name="Luo Z.H."/>
            <person name="Li M."/>
        </authorList>
    </citation>
    <scope>NUCLEOTIDE SEQUENCE [LARGE SCALE GENOMIC DNA]</scope>
    <source>
        <strain evidence="17">HyVt-102</strain>
    </source>
</reference>
<evidence type="ECO:0000256" key="6">
    <source>
        <dbReference type="ARBA" id="ARBA00022960"/>
    </source>
</evidence>
<feature type="non-terminal residue" evidence="17">
    <location>
        <position position="1"/>
    </location>
</feature>
<organism evidence="17">
    <name type="scientific">candidate division WOR-3 bacterium</name>
    <dbReference type="NCBI Taxonomy" id="2052148"/>
    <lineage>
        <taxon>Bacteria</taxon>
        <taxon>Bacteria division WOR-3</taxon>
    </lineage>
</organism>
<dbReference type="NCBIfam" id="NF006873">
    <property type="entry name" value="PRK09369.1"/>
    <property type="match status" value="1"/>
</dbReference>
<evidence type="ECO:0000256" key="12">
    <source>
        <dbReference type="ARBA" id="ARBA00039754"/>
    </source>
</evidence>
<dbReference type="GO" id="GO:0009252">
    <property type="term" value="P:peptidoglycan biosynthetic process"/>
    <property type="evidence" value="ECO:0007669"/>
    <property type="project" value="UniProtKB-KW"/>
</dbReference>
<evidence type="ECO:0000256" key="11">
    <source>
        <dbReference type="ARBA" id="ARBA00039108"/>
    </source>
</evidence>
<dbReference type="InterPro" id="IPR050068">
    <property type="entry name" value="MurA_subfamily"/>
</dbReference>
<keyword evidence="9" id="KW-0961">Cell wall biogenesis/degradation</keyword>
<comment type="similarity">
    <text evidence="10">Belongs to the EPSP synthase family. MurA subfamily.</text>
</comment>
<dbReference type="PANTHER" id="PTHR43783:SF1">
    <property type="entry name" value="UDP-N-ACETYLGLUCOSAMINE 1-CARBOXYVINYLTRANSFERASE"/>
    <property type="match status" value="1"/>
</dbReference>
<protein>
    <recommendedName>
        <fullName evidence="12">UDP-N-acetylglucosamine 1-carboxyvinyltransferase</fullName>
        <ecNumber evidence="11">2.5.1.7</ecNumber>
    </recommendedName>
    <alternativeName>
        <fullName evidence="13">Enoylpyruvate transferase</fullName>
    </alternativeName>
    <alternativeName>
        <fullName evidence="14">UDP-N-acetylglucosamine enolpyruvyl transferase</fullName>
    </alternativeName>
</protein>
<dbReference type="InterPro" id="IPR036968">
    <property type="entry name" value="Enolpyruvate_Tfrase_sf"/>
</dbReference>
<evidence type="ECO:0000256" key="4">
    <source>
        <dbReference type="ARBA" id="ARBA00022618"/>
    </source>
</evidence>
<dbReference type="PANTHER" id="PTHR43783">
    <property type="entry name" value="UDP-N-ACETYLGLUCOSAMINE 1-CARBOXYVINYLTRANSFERASE"/>
    <property type="match status" value="1"/>
</dbReference>
<evidence type="ECO:0000256" key="15">
    <source>
        <dbReference type="ARBA" id="ARBA00047527"/>
    </source>
</evidence>